<dbReference type="Proteomes" id="UP000054321">
    <property type="component" value="Unassembled WGS sequence"/>
</dbReference>
<evidence type="ECO:0000256" key="2">
    <source>
        <dbReference type="ARBA" id="ARBA00022723"/>
    </source>
</evidence>
<feature type="transmembrane region" description="Helical" evidence="7">
    <location>
        <begin position="449"/>
        <end position="468"/>
    </location>
</feature>
<dbReference type="InParanoid" id="A0A0C3GRC5"/>
<dbReference type="CDD" id="cd12148">
    <property type="entry name" value="fungal_TF_MHR"/>
    <property type="match status" value="1"/>
</dbReference>
<dbReference type="GO" id="GO:0000785">
    <property type="term" value="C:chromatin"/>
    <property type="evidence" value="ECO:0007669"/>
    <property type="project" value="TreeGrafter"/>
</dbReference>
<evidence type="ECO:0000256" key="4">
    <source>
        <dbReference type="ARBA" id="ARBA00022771"/>
    </source>
</evidence>
<dbReference type="Pfam" id="PF04082">
    <property type="entry name" value="Fungal_trans"/>
    <property type="match status" value="1"/>
</dbReference>
<keyword evidence="5" id="KW-0862">Zinc</keyword>
<keyword evidence="6" id="KW-0539">Nucleus</keyword>
<evidence type="ECO:0000256" key="5">
    <source>
        <dbReference type="ARBA" id="ARBA00022833"/>
    </source>
</evidence>
<feature type="transmembrane region" description="Helical" evidence="7">
    <location>
        <begin position="238"/>
        <end position="255"/>
    </location>
</feature>
<keyword evidence="10" id="KW-1185">Reference proteome</keyword>
<dbReference type="EMBL" id="KN832892">
    <property type="protein sequence ID" value="KIM93899.1"/>
    <property type="molecule type" value="Genomic_DNA"/>
</dbReference>
<keyword evidence="2" id="KW-0479">Metal-binding</keyword>
<evidence type="ECO:0000256" key="6">
    <source>
        <dbReference type="ARBA" id="ARBA00023242"/>
    </source>
</evidence>
<gene>
    <name evidence="9" type="ORF">OIDMADRAFT_184602</name>
</gene>
<dbReference type="AlphaFoldDB" id="A0A0C3GRC5"/>
<evidence type="ECO:0000256" key="7">
    <source>
        <dbReference type="SAM" id="Phobius"/>
    </source>
</evidence>
<dbReference type="InterPro" id="IPR051059">
    <property type="entry name" value="VerF-like"/>
</dbReference>
<feature type="domain" description="Xylanolytic transcriptional activator regulatory" evidence="8">
    <location>
        <begin position="214"/>
        <end position="492"/>
    </location>
</feature>
<dbReference type="GO" id="GO:0006351">
    <property type="term" value="P:DNA-templated transcription"/>
    <property type="evidence" value="ECO:0007669"/>
    <property type="project" value="InterPro"/>
</dbReference>
<keyword evidence="4" id="KW-0863">Zinc-finger</keyword>
<reference evidence="9 10" key="1">
    <citation type="submission" date="2014-04" db="EMBL/GenBank/DDBJ databases">
        <authorList>
            <consortium name="DOE Joint Genome Institute"/>
            <person name="Kuo A."/>
            <person name="Martino E."/>
            <person name="Perotto S."/>
            <person name="Kohler A."/>
            <person name="Nagy L.G."/>
            <person name="Floudas D."/>
            <person name="Copeland A."/>
            <person name="Barry K.W."/>
            <person name="Cichocki N."/>
            <person name="Veneault-Fourrey C."/>
            <person name="LaButti K."/>
            <person name="Lindquist E.A."/>
            <person name="Lipzen A."/>
            <person name="Lundell T."/>
            <person name="Morin E."/>
            <person name="Murat C."/>
            <person name="Sun H."/>
            <person name="Tunlid A."/>
            <person name="Henrissat B."/>
            <person name="Grigoriev I.V."/>
            <person name="Hibbett D.S."/>
            <person name="Martin F."/>
            <person name="Nordberg H.P."/>
            <person name="Cantor M.N."/>
            <person name="Hua S.X."/>
        </authorList>
    </citation>
    <scope>NUCLEOTIDE SEQUENCE [LARGE SCALE GENOMIC DNA]</scope>
    <source>
        <strain evidence="9 10">Zn</strain>
    </source>
</reference>
<dbReference type="HOGENOM" id="CLU_012538_4_0_1"/>
<evidence type="ECO:0000313" key="9">
    <source>
        <dbReference type="EMBL" id="KIM93899.1"/>
    </source>
</evidence>
<dbReference type="GO" id="GO:0000978">
    <property type="term" value="F:RNA polymerase II cis-regulatory region sequence-specific DNA binding"/>
    <property type="evidence" value="ECO:0007669"/>
    <property type="project" value="InterPro"/>
</dbReference>
<organism evidence="9 10">
    <name type="scientific">Oidiodendron maius (strain Zn)</name>
    <dbReference type="NCBI Taxonomy" id="913774"/>
    <lineage>
        <taxon>Eukaryota</taxon>
        <taxon>Fungi</taxon>
        <taxon>Dikarya</taxon>
        <taxon>Ascomycota</taxon>
        <taxon>Pezizomycotina</taxon>
        <taxon>Leotiomycetes</taxon>
        <taxon>Leotiomycetes incertae sedis</taxon>
        <taxon>Myxotrichaceae</taxon>
        <taxon>Oidiodendron</taxon>
    </lineage>
</organism>
<protein>
    <recommendedName>
        <fullName evidence="8">Xylanolytic transcriptional activator regulatory domain-containing protein</fullName>
    </recommendedName>
</protein>
<keyword evidence="3" id="KW-0677">Repeat</keyword>
<name>A0A0C3GRC5_OIDMZ</name>
<keyword evidence="7" id="KW-1133">Transmembrane helix</keyword>
<keyword evidence="7" id="KW-0812">Transmembrane</keyword>
<sequence length="551" mass="61245">MARRDGIQGAPSSTEIYTVPAAMSAVLSNLEKEALPSQSKGSICFLLNWVKTDTNLTETFGYSAISDIGCGSVLLPNSSFFKDALEYPCAEYSIDSPAEDMPLIYQSTPLDHSDEFDWIQAAMSADNSSARLPICGADRSQPQNLSDGLMESHPWFDESTFARPTLATCITNGLVSHLTEICLSIPEYHPGGAKQTRLSASMALLTPSDIERYIGLYFHHWNRHSPLIHPGTFDAAKVALPLLLAVILTGALFASHDEATMARNMLDIAEEFAFRDSNFVELVSGVVPLTPDSTQFETIQAAFSMAQLQLREGSSSKRKHARIVRFREIIQATRTLSLTSTRKTTFQEQADLQHEWIKFSQDEAKIRFICGLFGLDAAFTIFYNMPPRLFADELNIDMPCSVDSYAGQTASDCYQAVVAETIPAAKMAEIVTIFLEDQWDAKAHRAVEGLTVLHLFTIILALLQNIWISRYKQQRTKEIVIESVRRALVRWKTEWDFCVSGMTAEQLEQAGFMKDAAIAFWHLGTSIVGKGTLSITTGSSYIVEDIFCHYC</sequence>
<dbReference type="PANTHER" id="PTHR40626">
    <property type="entry name" value="MIP31509P"/>
    <property type="match status" value="1"/>
</dbReference>
<accession>A0A0C3GRC5</accession>
<dbReference type="PANTHER" id="PTHR40626:SF3">
    <property type="entry name" value="TRANSCRIPTION FACTOR WITH C2H2 AND ZN(2)-CYS(6) DNA BINDING DOMAIN (EUROFUNG)-RELATED"/>
    <property type="match status" value="1"/>
</dbReference>
<evidence type="ECO:0000313" key="10">
    <source>
        <dbReference type="Proteomes" id="UP000054321"/>
    </source>
</evidence>
<reference evidence="10" key="2">
    <citation type="submission" date="2015-01" db="EMBL/GenBank/DDBJ databases">
        <title>Evolutionary Origins and Diversification of the Mycorrhizal Mutualists.</title>
        <authorList>
            <consortium name="DOE Joint Genome Institute"/>
            <consortium name="Mycorrhizal Genomics Consortium"/>
            <person name="Kohler A."/>
            <person name="Kuo A."/>
            <person name="Nagy L.G."/>
            <person name="Floudas D."/>
            <person name="Copeland A."/>
            <person name="Barry K.W."/>
            <person name="Cichocki N."/>
            <person name="Veneault-Fourrey C."/>
            <person name="LaButti K."/>
            <person name="Lindquist E.A."/>
            <person name="Lipzen A."/>
            <person name="Lundell T."/>
            <person name="Morin E."/>
            <person name="Murat C."/>
            <person name="Riley R."/>
            <person name="Ohm R."/>
            <person name="Sun H."/>
            <person name="Tunlid A."/>
            <person name="Henrissat B."/>
            <person name="Grigoriev I.V."/>
            <person name="Hibbett D.S."/>
            <person name="Martin F."/>
        </authorList>
    </citation>
    <scope>NUCLEOTIDE SEQUENCE [LARGE SCALE GENOMIC DNA]</scope>
    <source>
        <strain evidence="10">Zn</strain>
    </source>
</reference>
<dbReference type="GO" id="GO:0000981">
    <property type="term" value="F:DNA-binding transcription factor activity, RNA polymerase II-specific"/>
    <property type="evidence" value="ECO:0007669"/>
    <property type="project" value="InterPro"/>
</dbReference>
<dbReference type="STRING" id="913774.A0A0C3GRC5"/>
<keyword evidence="7" id="KW-0472">Membrane</keyword>
<feature type="transmembrane region" description="Helical" evidence="7">
    <location>
        <begin position="366"/>
        <end position="385"/>
    </location>
</feature>
<dbReference type="GO" id="GO:0008270">
    <property type="term" value="F:zinc ion binding"/>
    <property type="evidence" value="ECO:0007669"/>
    <property type="project" value="UniProtKB-KW"/>
</dbReference>
<proteinExistence type="predicted"/>
<evidence type="ECO:0000259" key="8">
    <source>
        <dbReference type="Pfam" id="PF04082"/>
    </source>
</evidence>
<dbReference type="OrthoDB" id="654211at2759"/>
<dbReference type="InterPro" id="IPR007219">
    <property type="entry name" value="XnlR_reg_dom"/>
</dbReference>
<evidence type="ECO:0000256" key="1">
    <source>
        <dbReference type="ARBA" id="ARBA00004123"/>
    </source>
</evidence>
<dbReference type="GO" id="GO:0005634">
    <property type="term" value="C:nucleus"/>
    <property type="evidence" value="ECO:0007669"/>
    <property type="project" value="UniProtKB-SubCell"/>
</dbReference>
<evidence type="ECO:0000256" key="3">
    <source>
        <dbReference type="ARBA" id="ARBA00022737"/>
    </source>
</evidence>
<comment type="subcellular location">
    <subcellularLocation>
        <location evidence="1">Nucleus</location>
    </subcellularLocation>
</comment>